<protein>
    <submittedName>
        <fullName evidence="1">Uncharacterized protein</fullName>
    </submittedName>
</protein>
<dbReference type="AlphaFoldDB" id="A0A9D5KAG8"/>
<comment type="caution">
    <text evidence="1">The sequence shown here is derived from an EMBL/GenBank/DDBJ whole genome shotgun (WGS) entry which is preliminary data.</text>
</comment>
<proteinExistence type="predicted"/>
<evidence type="ECO:0000313" key="1">
    <source>
        <dbReference type="EMBL" id="MBD3365493.1"/>
    </source>
</evidence>
<reference evidence="1" key="1">
    <citation type="submission" date="2019-11" db="EMBL/GenBank/DDBJ databases">
        <title>Microbial mats filling the niche in hypersaline microbial mats.</title>
        <authorList>
            <person name="Wong H.L."/>
            <person name="Macleod F.I."/>
            <person name="White R.A. III"/>
            <person name="Burns B.P."/>
        </authorList>
    </citation>
    <scope>NUCLEOTIDE SEQUENCE</scope>
    <source>
        <strain evidence="1">Bin_327</strain>
    </source>
</reference>
<dbReference type="Proteomes" id="UP000630660">
    <property type="component" value="Unassembled WGS sequence"/>
</dbReference>
<organism evidence="1 2">
    <name type="scientific">candidate division WOR-3 bacterium</name>
    <dbReference type="NCBI Taxonomy" id="2052148"/>
    <lineage>
        <taxon>Bacteria</taxon>
        <taxon>Bacteria division WOR-3</taxon>
    </lineage>
</organism>
<gene>
    <name evidence="1" type="ORF">GF359_09800</name>
</gene>
<sequence length="213" mass="24383">MICILTLIFFSSPILVWGDSVYIERPLLGKTEDYAANGRCNHWVYDEVALFELNSEWRWCTGIRYLSEDHRSKIQSVLDDTQITQAEIPELKESAVYWIGDSVYDVQHYQGPWVKISRLLTSLEPDYTVDIRDEKVGAGLVAVHGILSFDGNVSFRSVSGGKVVEGSVLYTDAASYLDELAENRFCTMNELVLSGIMYFRDEEPRFFYLLEGY</sequence>
<name>A0A9D5KAG8_UNCW3</name>
<dbReference type="EMBL" id="WJKJ01000324">
    <property type="protein sequence ID" value="MBD3365493.1"/>
    <property type="molecule type" value="Genomic_DNA"/>
</dbReference>
<accession>A0A9D5KAG8</accession>
<evidence type="ECO:0000313" key="2">
    <source>
        <dbReference type="Proteomes" id="UP000630660"/>
    </source>
</evidence>